<name>A0A317CUK5_9ACTN</name>
<organism evidence="2 3">
    <name type="scientific">Micromonospora acroterricola</name>
    <dbReference type="NCBI Taxonomy" id="2202421"/>
    <lineage>
        <taxon>Bacteria</taxon>
        <taxon>Bacillati</taxon>
        <taxon>Actinomycetota</taxon>
        <taxon>Actinomycetes</taxon>
        <taxon>Micromonosporales</taxon>
        <taxon>Micromonosporaceae</taxon>
        <taxon>Micromonospora</taxon>
    </lineage>
</organism>
<keyword evidence="3" id="KW-1185">Reference proteome</keyword>
<proteinExistence type="predicted"/>
<dbReference type="AlphaFoldDB" id="A0A317CUK5"/>
<feature type="compositionally biased region" description="Gly residues" evidence="1">
    <location>
        <begin position="134"/>
        <end position="147"/>
    </location>
</feature>
<feature type="region of interest" description="Disordered" evidence="1">
    <location>
        <begin position="120"/>
        <end position="148"/>
    </location>
</feature>
<accession>A0A317CUK5</accession>
<sequence length="198" mass="19819">MEGSGPAGGGVLPRSAAPAGDRDPYQRGHGAAGGDRNGFRFERNAFRADRGGIEGDQAGFGNDGGVGRDGARLRGARATGGVPHGHDRNGDDGPVGYAAAAGVSPANDRLGVARTVDSGPWPALPTEPVWSGHETGGPVSGRAGAGTGASVRTVGGAWSAVASDLWPALPDDRPLWTVPGAALDATQLGRLEREQAGD</sequence>
<evidence type="ECO:0000313" key="2">
    <source>
        <dbReference type="EMBL" id="PWR05196.1"/>
    </source>
</evidence>
<reference evidence="2 3" key="1">
    <citation type="submission" date="2018-05" db="EMBL/GenBank/DDBJ databases">
        <title>Micromonospora atacamensis sp. nov., a novel actinobacteria isolated from high altitude Atacama Desert soil.</title>
        <authorList>
            <person name="Carro L."/>
            <person name="Golinska P."/>
            <person name="Klenk H.-P."/>
            <person name="Goodfellow M."/>
        </authorList>
    </citation>
    <scope>NUCLEOTIDE SEQUENCE [LARGE SCALE GENOMIC DNA]</scope>
    <source>
        <strain evidence="2 3">5R2A7</strain>
    </source>
</reference>
<feature type="compositionally biased region" description="Basic and acidic residues" evidence="1">
    <location>
        <begin position="37"/>
        <end position="53"/>
    </location>
</feature>
<comment type="caution">
    <text evidence="2">The sequence shown here is derived from an EMBL/GenBank/DDBJ whole genome shotgun (WGS) entry which is preliminary data.</text>
</comment>
<dbReference type="Proteomes" id="UP000245410">
    <property type="component" value="Unassembled WGS sequence"/>
</dbReference>
<dbReference type="EMBL" id="QGKR01000330">
    <property type="protein sequence ID" value="PWR05196.1"/>
    <property type="molecule type" value="Genomic_DNA"/>
</dbReference>
<feature type="region of interest" description="Disordered" evidence="1">
    <location>
        <begin position="1"/>
        <end position="100"/>
    </location>
</feature>
<protein>
    <submittedName>
        <fullName evidence="2">Uncharacterized protein</fullName>
    </submittedName>
</protein>
<feature type="compositionally biased region" description="Gly residues" evidence="1">
    <location>
        <begin position="1"/>
        <end position="11"/>
    </location>
</feature>
<gene>
    <name evidence="2" type="ORF">DKT68_28245</name>
</gene>
<evidence type="ECO:0000313" key="3">
    <source>
        <dbReference type="Proteomes" id="UP000245410"/>
    </source>
</evidence>
<evidence type="ECO:0000256" key="1">
    <source>
        <dbReference type="SAM" id="MobiDB-lite"/>
    </source>
</evidence>